<dbReference type="Proteomes" id="UP001174691">
    <property type="component" value="Unassembled WGS sequence"/>
</dbReference>
<dbReference type="InterPro" id="IPR052210">
    <property type="entry name" value="LysM1-like"/>
</dbReference>
<evidence type="ECO:0000256" key="3">
    <source>
        <dbReference type="ARBA" id="ARBA00044955"/>
    </source>
</evidence>
<evidence type="ECO:0000313" key="7">
    <source>
        <dbReference type="EMBL" id="KAJ9150129.1"/>
    </source>
</evidence>
<evidence type="ECO:0000256" key="1">
    <source>
        <dbReference type="ARBA" id="ARBA00022669"/>
    </source>
</evidence>
<proteinExistence type="inferred from homology"/>
<dbReference type="EMBL" id="JANBVN010000073">
    <property type="protein sequence ID" value="KAJ9150129.1"/>
    <property type="molecule type" value="Genomic_DNA"/>
</dbReference>
<dbReference type="InterPro" id="IPR036779">
    <property type="entry name" value="LysM_dom_sf"/>
</dbReference>
<keyword evidence="2" id="KW-0843">Virulence</keyword>
<evidence type="ECO:0000256" key="4">
    <source>
        <dbReference type="SAM" id="MobiDB-lite"/>
    </source>
</evidence>
<dbReference type="GO" id="GO:0008061">
    <property type="term" value="F:chitin binding"/>
    <property type="evidence" value="ECO:0007669"/>
    <property type="project" value="UniProtKB-KW"/>
</dbReference>
<feature type="region of interest" description="Disordered" evidence="4">
    <location>
        <begin position="22"/>
        <end position="41"/>
    </location>
</feature>
<gene>
    <name evidence="7" type="ORF">NKR19_g5352</name>
</gene>
<dbReference type="Pfam" id="PF01476">
    <property type="entry name" value="LysM"/>
    <property type="match status" value="1"/>
</dbReference>
<dbReference type="SUPFAM" id="SSF54106">
    <property type="entry name" value="LysM domain"/>
    <property type="match status" value="1"/>
</dbReference>
<dbReference type="PROSITE" id="PS51782">
    <property type="entry name" value="LYSM"/>
    <property type="match status" value="1"/>
</dbReference>
<comment type="caution">
    <text evidence="7">The sequence shown here is derived from an EMBL/GenBank/DDBJ whole genome shotgun (WGS) entry which is preliminary data.</text>
</comment>
<feature type="chain" id="PRO_5041354546" description="LysM domain-containing protein" evidence="5">
    <location>
        <begin position="21"/>
        <end position="134"/>
    </location>
</feature>
<comment type="similarity">
    <text evidence="3">Belongs to the secreted LysM effector family.</text>
</comment>
<dbReference type="AlphaFoldDB" id="A0AA38S3T0"/>
<dbReference type="CDD" id="cd00118">
    <property type="entry name" value="LysM"/>
    <property type="match status" value="1"/>
</dbReference>
<evidence type="ECO:0000256" key="2">
    <source>
        <dbReference type="ARBA" id="ARBA00023026"/>
    </source>
</evidence>
<sequence>MKNIIITLSLLAISLTLTAADPFPSSSTSPEPRQPGWDRNCREWSKAAPGDTCWALATRLNMSLQYFLDINPQLHDDCVHNFWAGYWYCTALAASASPTAAAAGTTVSGQRYTEHTDTTFKTLSGYFVILVFEL</sequence>
<keyword evidence="1" id="KW-0147">Chitin-binding</keyword>
<protein>
    <recommendedName>
        <fullName evidence="6">LysM domain-containing protein</fullName>
    </recommendedName>
</protein>
<evidence type="ECO:0000313" key="8">
    <source>
        <dbReference type="Proteomes" id="UP001174691"/>
    </source>
</evidence>
<keyword evidence="5" id="KW-0732">Signal</keyword>
<reference evidence="7" key="1">
    <citation type="submission" date="2022-07" db="EMBL/GenBank/DDBJ databases">
        <title>Fungi with potential for degradation of polypropylene.</title>
        <authorList>
            <person name="Gostincar C."/>
        </authorList>
    </citation>
    <scope>NUCLEOTIDE SEQUENCE</scope>
    <source>
        <strain evidence="7">EXF-13287</strain>
    </source>
</reference>
<feature type="domain" description="LysM" evidence="6">
    <location>
        <begin position="43"/>
        <end position="90"/>
    </location>
</feature>
<evidence type="ECO:0000256" key="5">
    <source>
        <dbReference type="SAM" id="SignalP"/>
    </source>
</evidence>
<evidence type="ECO:0000259" key="6">
    <source>
        <dbReference type="PROSITE" id="PS51782"/>
    </source>
</evidence>
<dbReference type="PANTHER" id="PTHR34997:SF1">
    <property type="entry name" value="PEPTIDOGLYCAN-BINDING LYSIN DOMAIN"/>
    <property type="match status" value="1"/>
</dbReference>
<feature type="signal peptide" evidence="5">
    <location>
        <begin position="1"/>
        <end position="20"/>
    </location>
</feature>
<keyword evidence="8" id="KW-1185">Reference proteome</keyword>
<name>A0AA38S3T0_9PEZI</name>
<accession>A0AA38S3T0</accession>
<organism evidence="7 8">
    <name type="scientific">Coniochaeta hoffmannii</name>
    <dbReference type="NCBI Taxonomy" id="91930"/>
    <lineage>
        <taxon>Eukaryota</taxon>
        <taxon>Fungi</taxon>
        <taxon>Dikarya</taxon>
        <taxon>Ascomycota</taxon>
        <taxon>Pezizomycotina</taxon>
        <taxon>Sordariomycetes</taxon>
        <taxon>Sordariomycetidae</taxon>
        <taxon>Coniochaetales</taxon>
        <taxon>Coniochaetaceae</taxon>
        <taxon>Coniochaeta</taxon>
    </lineage>
</organism>
<dbReference type="PANTHER" id="PTHR34997">
    <property type="entry name" value="AM15"/>
    <property type="match status" value="1"/>
</dbReference>
<dbReference type="InterPro" id="IPR018392">
    <property type="entry name" value="LysM"/>
</dbReference>
<dbReference type="Gene3D" id="3.10.350.10">
    <property type="entry name" value="LysM domain"/>
    <property type="match status" value="1"/>
</dbReference>